<dbReference type="Proteomes" id="UP001153737">
    <property type="component" value="Chromosome 7"/>
</dbReference>
<reference evidence="3" key="1">
    <citation type="submission" date="2022-01" db="EMBL/GenBank/DDBJ databases">
        <authorList>
            <person name="King R."/>
        </authorList>
    </citation>
    <scope>NUCLEOTIDE SEQUENCE</scope>
</reference>
<feature type="chain" id="PRO_5040268077" evidence="2">
    <location>
        <begin position="32"/>
        <end position="132"/>
    </location>
</feature>
<sequence>MGTAAVHYSGASIFILLLVGIVLLGITTTNAAPHPAFRYYPRYYSPVSYDGQNPEYLLQTIAKLRQALINEDDLENAAAKRSSIDHSIQSTQYLENYRDGQQGKRESADMGTQRGHSGRSEHMYRMLGYVGR</sequence>
<evidence type="ECO:0000313" key="3">
    <source>
        <dbReference type="EMBL" id="CAH1176334.1"/>
    </source>
</evidence>
<evidence type="ECO:0000313" key="4">
    <source>
        <dbReference type="Proteomes" id="UP001153737"/>
    </source>
</evidence>
<evidence type="ECO:0000256" key="1">
    <source>
        <dbReference type="SAM" id="MobiDB-lite"/>
    </source>
</evidence>
<protein>
    <submittedName>
        <fullName evidence="3">Uncharacterized protein</fullName>
    </submittedName>
</protein>
<accession>A0A9P0GUS8</accession>
<feature type="compositionally biased region" description="Basic and acidic residues" evidence="1">
    <location>
        <begin position="96"/>
        <end position="108"/>
    </location>
</feature>
<keyword evidence="4" id="KW-1185">Reference proteome</keyword>
<gene>
    <name evidence="3" type="ORF">PHAECO_LOCUS11286</name>
</gene>
<proteinExistence type="predicted"/>
<name>A0A9P0GUS8_PHACE</name>
<feature type="signal peptide" evidence="2">
    <location>
        <begin position="1"/>
        <end position="31"/>
    </location>
</feature>
<evidence type="ECO:0000256" key="2">
    <source>
        <dbReference type="SAM" id="SignalP"/>
    </source>
</evidence>
<reference evidence="3" key="2">
    <citation type="submission" date="2022-10" db="EMBL/GenBank/DDBJ databases">
        <authorList>
            <consortium name="ENA_rothamsted_submissions"/>
            <consortium name="culmorum"/>
            <person name="King R."/>
        </authorList>
    </citation>
    <scope>NUCLEOTIDE SEQUENCE</scope>
</reference>
<keyword evidence="2" id="KW-0732">Signal</keyword>
<dbReference type="AlphaFoldDB" id="A0A9P0GUS8"/>
<dbReference type="EMBL" id="OU896713">
    <property type="protein sequence ID" value="CAH1176334.1"/>
    <property type="molecule type" value="Genomic_DNA"/>
</dbReference>
<feature type="region of interest" description="Disordered" evidence="1">
    <location>
        <begin position="91"/>
        <end position="118"/>
    </location>
</feature>
<organism evidence="3 4">
    <name type="scientific">Phaedon cochleariae</name>
    <name type="common">Mustard beetle</name>
    <dbReference type="NCBI Taxonomy" id="80249"/>
    <lineage>
        <taxon>Eukaryota</taxon>
        <taxon>Metazoa</taxon>
        <taxon>Ecdysozoa</taxon>
        <taxon>Arthropoda</taxon>
        <taxon>Hexapoda</taxon>
        <taxon>Insecta</taxon>
        <taxon>Pterygota</taxon>
        <taxon>Neoptera</taxon>
        <taxon>Endopterygota</taxon>
        <taxon>Coleoptera</taxon>
        <taxon>Polyphaga</taxon>
        <taxon>Cucujiformia</taxon>
        <taxon>Chrysomeloidea</taxon>
        <taxon>Chrysomelidae</taxon>
        <taxon>Chrysomelinae</taxon>
        <taxon>Chrysomelini</taxon>
        <taxon>Phaedon</taxon>
    </lineage>
</organism>
<dbReference type="OrthoDB" id="6495587at2759"/>